<accession>A0ABD0VZX5</accession>
<comment type="caution">
    <text evidence="2">The sequence shown here is derived from an EMBL/GenBank/DDBJ whole genome shotgun (WGS) entry which is preliminary data.</text>
</comment>
<dbReference type="EMBL" id="JAGEUA010000010">
    <property type="protein sequence ID" value="KAL0964019.1"/>
    <property type="molecule type" value="Genomic_DNA"/>
</dbReference>
<dbReference type="AlphaFoldDB" id="A0ABD0VZX5"/>
<gene>
    <name evidence="2" type="ORF">UPYG_G00316590</name>
</gene>
<keyword evidence="3" id="KW-1185">Reference proteome</keyword>
<evidence type="ECO:0000313" key="3">
    <source>
        <dbReference type="Proteomes" id="UP001557470"/>
    </source>
</evidence>
<name>A0ABD0VZX5_UMBPY</name>
<protein>
    <submittedName>
        <fullName evidence="2">Uncharacterized protein</fullName>
    </submittedName>
</protein>
<feature type="compositionally biased region" description="Basic residues" evidence="1">
    <location>
        <begin position="131"/>
        <end position="154"/>
    </location>
</feature>
<feature type="compositionally biased region" description="Gly residues" evidence="1">
    <location>
        <begin position="49"/>
        <end position="63"/>
    </location>
</feature>
<feature type="compositionally biased region" description="Basic residues" evidence="1">
    <location>
        <begin position="18"/>
        <end position="28"/>
    </location>
</feature>
<feature type="compositionally biased region" description="Low complexity" evidence="1">
    <location>
        <begin position="155"/>
        <end position="166"/>
    </location>
</feature>
<dbReference type="Proteomes" id="UP001557470">
    <property type="component" value="Unassembled WGS sequence"/>
</dbReference>
<evidence type="ECO:0000313" key="2">
    <source>
        <dbReference type="EMBL" id="KAL0964019.1"/>
    </source>
</evidence>
<sequence>MTKQHRGQQQCRTSSAEHRRRPDRRKAHRDQAAKDAGGNQAAGVPKKGTGQGPGSGTGKGPGRGLMWQRVLGPAHGEQEQLLCFDLNHQGNHHIQATVPMVGMVTEVMGRESVVAGHGPSSSGVGVYGRGHGGRHRHQHGHWHNGCHKKGKQSHGHSSSSCSSDTD</sequence>
<organism evidence="2 3">
    <name type="scientific">Umbra pygmaea</name>
    <name type="common">Eastern mudminnow</name>
    <dbReference type="NCBI Taxonomy" id="75934"/>
    <lineage>
        <taxon>Eukaryota</taxon>
        <taxon>Metazoa</taxon>
        <taxon>Chordata</taxon>
        <taxon>Craniata</taxon>
        <taxon>Vertebrata</taxon>
        <taxon>Euteleostomi</taxon>
        <taxon>Actinopterygii</taxon>
        <taxon>Neopterygii</taxon>
        <taxon>Teleostei</taxon>
        <taxon>Protacanthopterygii</taxon>
        <taxon>Esociformes</taxon>
        <taxon>Umbridae</taxon>
        <taxon>Umbra</taxon>
    </lineage>
</organism>
<proteinExistence type="predicted"/>
<feature type="region of interest" description="Disordered" evidence="1">
    <location>
        <begin position="130"/>
        <end position="166"/>
    </location>
</feature>
<reference evidence="2 3" key="1">
    <citation type="submission" date="2024-06" db="EMBL/GenBank/DDBJ databases">
        <authorList>
            <person name="Pan Q."/>
            <person name="Wen M."/>
            <person name="Jouanno E."/>
            <person name="Zahm M."/>
            <person name="Klopp C."/>
            <person name="Cabau C."/>
            <person name="Louis A."/>
            <person name="Berthelot C."/>
            <person name="Parey E."/>
            <person name="Roest Crollius H."/>
            <person name="Montfort J."/>
            <person name="Robinson-Rechavi M."/>
            <person name="Bouchez O."/>
            <person name="Lampietro C."/>
            <person name="Lopez Roques C."/>
            <person name="Donnadieu C."/>
            <person name="Postlethwait J."/>
            <person name="Bobe J."/>
            <person name="Verreycken H."/>
            <person name="Guiguen Y."/>
        </authorList>
    </citation>
    <scope>NUCLEOTIDE SEQUENCE [LARGE SCALE GENOMIC DNA]</scope>
    <source>
        <strain evidence="2">Up_M1</strain>
        <tissue evidence="2">Testis</tissue>
    </source>
</reference>
<evidence type="ECO:0000256" key="1">
    <source>
        <dbReference type="SAM" id="MobiDB-lite"/>
    </source>
</evidence>
<feature type="region of interest" description="Disordered" evidence="1">
    <location>
        <begin position="1"/>
        <end position="72"/>
    </location>
</feature>